<sequence length="31" mass="3561">MTTFLYFCVCFSLCIGLSFSMFFGLKSIKLL</sequence>
<name>A0A1X9PVH7_9RHOD</name>
<gene>
    <name evidence="2" type="primary">petL</name>
</gene>
<dbReference type="AlphaFoldDB" id="A0A1X9PVH7"/>
<geneLocation type="chloroplast" evidence="2"/>
<evidence type="ECO:0000256" key="1">
    <source>
        <dbReference type="SAM" id="Phobius"/>
    </source>
</evidence>
<organism evidence="2">
    <name type="scientific">Bulboplastis apyrenoidosa</name>
    <dbReference type="NCBI Taxonomy" id="1070855"/>
    <lineage>
        <taxon>Eukaryota</taxon>
        <taxon>Rhodophyta</taxon>
        <taxon>Rhodellophyceae</taxon>
        <taxon>Dixoniellales</taxon>
        <taxon>Dixoniellaceae</taxon>
        <taxon>Bulboplastis</taxon>
    </lineage>
</organism>
<accession>A0A1X9PVH7</accession>
<keyword evidence="1" id="KW-0812">Transmembrane</keyword>
<keyword evidence="2" id="KW-0934">Plastid</keyword>
<feature type="transmembrane region" description="Helical" evidence="1">
    <location>
        <begin position="6"/>
        <end position="25"/>
    </location>
</feature>
<reference evidence="2" key="1">
    <citation type="submission" date="2017-03" db="EMBL/GenBank/DDBJ databases">
        <title>The new red algal subphylum Proteorhodophytina comprises the largest and most divergent plastid genomes known.</title>
        <authorList>
            <person name="Munoz-Gomez S.A."/>
            <person name="Mejia-Franco F.G."/>
            <person name="Durnin K."/>
            <person name="Morgan C."/>
            <person name="Grisdale C.J."/>
            <person name="Archibald J.M."/>
            <person name="Slamovits C.H."/>
        </authorList>
    </citation>
    <scope>NUCLEOTIDE SEQUENCE</scope>
    <source>
        <strain evidence="2">NIES-2742</strain>
    </source>
</reference>
<dbReference type="RefSeq" id="YP_009370224.1">
    <property type="nucleotide sequence ID" value="NC_034787.1"/>
</dbReference>
<protein>
    <submittedName>
        <fullName evidence="2">Cytochrome b6f complex subunit 6</fullName>
    </submittedName>
</protein>
<keyword evidence="1" id="KW-1133">Transmembrane helix</keyword>
<evidence type="ECO:0000313" key="2">
    <source>
        <dbReference type="EMBL" id="ARO90713.1"/>
    </source>
</evidence>
<dbReference type="EMBL" id="KY709209">
    <property type="protein sequence ID" value="ARO90713.1"/>
    <property type="molecule type" value="Genomic_DNA"/>
</dbReference>
<dbReference type="GeneID" id="32887412"/>
<keyword evidence="2" id="KW-0150">Chloroplast</keyword>
<keyword evidence="1" id="KW-0472">Membrane</keyword>
<proteinExistence type="predicted"/>